<comment type="caution">
    <text evidence="1">The sequence shown here is derived from an EMBL/GenBank/DDBJ whole genome shotgun (WGS) entry which is preliminary data.</text>
</comment>
<reference evidence="1 2" key="1">
    <citation type="submission" date="2018-05" db="EMBL/GenBank/DDBJ databases">
        <title>Draft genome of Methanospirillum lacunae Ki8-1.</title>
        <authorList>
            <person name="Dueholm M.S."/>
            <person name="Nielsen P.H."/>
            <person name="Bakmann L.F."/>
            <person name="Otzen D.E."/>
        </authorList>
    </citation>
    <scope>NUCLEOTIDE SEQUENCE [LARGE SCALE GENOMIC DNA]</scope>
    <source>
        <strain evidence="1 2">Ki8-1</strain>
    </source>
</reference>
<gene>
    <name evidence="1" type="ORF">DK846_04605</name>
</gene>
<dbReference type="EMBL" id="QGMY01000002">
    <property type="protein sequence ID" value="PWR74430.1"/>
    <property type="molecule type" value="Genomic_DNA"/>
</dbReference>
<keyword evidence="2" id="KW-1185">Reference proteome</keyword>
<name>A0A2V2N719_9EURY</name>
<protein>
    <submittedName>
        <fullName evidence="1">Uncharacterized protein</fullName>
    </submittedName>
</protein>
<sequence length="162" mass="18285">MRIIFFLIMAASLLCSPSLAVDTSNWINVTSNAGFTFQMPSYWANDPMGQTTEVIRTDKSDAVLLISYEPFNVTGTDIAEKDLKQHIENEMANVKVNKVDTIEIENHNITASGNTLTGTIITAREEFLDDHVRRWICEFTDENAVTKYKNTLLTIINSTKFN</sequence>
<accession>A0A2V2N719</accession>
<evidence type="ECO:0000313" key="1">
    <source>
        <dbReference type="EMBL" id="PWR74430.1"/>
    </source>
</evidence>
<organism evidence="1 2">
    <name type="scientific">Methanospirillum lacunae</name>
    <dbReference type="NCBI Taxonomy" id="668570"/>
    <lineage>
        <taxon>Archaea</taxon>
        <taxon>Methanobacteriati</taxon>
        <taxon>Methanobacteriota</taxon>
        <taxon>Stenosarchaea group</taxon>
        <taxon>Methanomicrobia</taxon>
        <taxon>Methanomicrobiales</taxon>
        <taxon>Methanospirillaceae</taxon>
        <taxon>Methanospirillum</taxon>
    </lineage>
</organism>
<proteinExistence type="predicted"/>
<evidence type="ECO:0000313" key="2">
    <source>
        <dbReference type="Proteomes" id="UP000245657"/>
    </source>
</evidence>
<dbReference type="AlphaFoldDB" id="A0A2V2N719"/>
<dbReference type="Proteomes" id="UP000245657">
    <property type="component" value="Unassembled WGS sequence"/>
</dbReference>